<protein>
    <recommendedName>
        <fullName evidence="5">Glycine zipper domain-containing protein</fullName>
    </recommendedName>
</protein>
<dbReference type="EMBL" id="CACSAS010000001">
    <property type="protein sequence ID" value="CAA0089082.1"/>
    <property type="molecule type" value="Genomic_DNA"/>
</dbReference>
<evidence type="ECO:0000313" key="4">
    <source>
        <dbReference type="Proteomes" id="UP000433050"/>
    </source>
</evidence>
<evidence type="ECO:0000256" key="2">
    <source>
        <dbReference type="SAM" id="SignalP"/>
    </source>
</evidence>
<feature type="chain" id="PRO_5024885842" description="Glycine zipper domain-containing protein" evidence="2">
    <location>
        <begin position="26"/>
        <end position="105"/>
    </location>
</feature>
<keyword evidence="2" id="KW-0732">Signal</keyword>
<name>A0A5S9NFN1_9HYPH</name>
<feature type="signal peptide" evidence="2">
    <location>
        <begin position="1"/>
        <end position="25"/>
    </location>
</feature>
<evidence type="ECO:0000313" key="3">
    <source>
        <dbReference type="EMBL" id="CAA0089082.1"/>
    </source>
</evidence>
<keyword evidence="1" id="KW-0472">Membrane</keyword>
<keyword evidence="4" id="KW-1185">Reference proteome</keyword>
<keyword evidence="1" id="KW-0812">Transmembrane</keyword>
<dbReference type="RefSeq" id="WP_144342954.1">
    <property type="nucleotide sequence ID" value="NZ_CACSAS010000001.1"/>
</dbReference>
<feature type="transmembrane region" description="Helical" evidence="1">
    <location>
        <begin position="41"/>
        <end position="68"/>
    </location>
</feature>
<proteinExistence type="predicted"/>
<dbReference type="AlphaFoldDB" id="A0A5S9NFN1"/>
<evidence type="ECO:0008006" key="5">
    <source>
        <dbReference type="Google" id="ProtNLM"/>
    </source>
</evidence>
<sequence>MSHRWTFAALLAAGLALCFAAPASARNDTARGALIGGATGAVIGGAVTGSGGGAAAGALIGAGTGAAVGANRSRRARSSYFWRNGRCYVQQRNGRIVRVDRRHCR</sequence>
<reference evidence="3 4" key="1">
    <citation type="submission" date="2019-12" db="EMBL/GenBank/DDBJ databases">
        <authorList>
            <person name="Reyes-Prieto M."/>
        </authorList>
    </citation>
    <scope>NUCLEOTIDE SEQUENCE [LARGE SCALE GENOMIC DNA]</scope>
    <source>
        <strain evidence="3">HF14-78462</strain>
    </source>
</reference>
<keyword evidence="1" id="KW-1133">Transmembrane helix</keyword>
<gene>
    <name evidence="3" type="ORF">STARVERO_00860</name>
</gene>
<organism evidence="3 4">
    <name type="scientific">Starkeya nomas</name>
    <dbReference type="NCBI Taxonomy" id="2666134"/>
    <lineage>
        <taxon>Bacteria</taxon>
        <taxon>Pseudomonadati</taxon>
        <taxon>Pseudomonadota</taxon>
        <taxon>Alphaproteobacteria</taxon>
        <taxon>Hyphomicrobiales</taxon>
        <taxon>Xanthobacteraceae</taxon>
        <taxon>Starkeya</taxon>
    </lineage>
</organism>
<evidence type="ECO:0000256" key="1">
    <source>
        <dbReference type="SAM" id="Phobius"/>
    </source>
</evidence>
<dbReference type="Proteomes" id="UP000433050">
    <property type="component" value="Unassembled WGS sequence"/>
</dbReference>
<accession>A0A5S9NFN1</accession>